<dbReference type="Proteomes" id="UP000631114">
    <property type="component" value="Unassembled WGS sequence"/>
</dbReference>
<feature type="domain" description="Protease Do-like PDZ" evidence="5">
    <location>
        <begin position="383"/>
        <end position="527"/>
    </location>
</feature>
<dbReference type="SUPFAM" id="SSF50156">
    <property type="entry name" value="PDZ domain-like"/>
    <property type="match status" value="1"/>
</dbReference>
<sequence>MLSRRVAKKLSSLRLQRISSSTTLRHYKTLSRPPPPPPTTSTVCLFHSRNFTSTSTPPIEEQGLDAFDLALDSVVKIFTVASSPNYFLPWQNKSQRETTGSGFVIRGRRILTNAHVVADHTFVLVRKHGSPTKYRAQVRAVGHECDLALLVVQSPEFWEGMTCLELGDIPFLQEAVAVVGYPQGGDSISVTKGVVSRVEPTQYVHGATHLMAIQIDAAINPGNSGGPAIMAHKVAGVAFQNLSGAENIGYIIPVPVIKHFITGVEECGKYVGFCSLGLSCQSTENVQLREYFRMRPEMTGVLVSKINPLSDAHRILKKDDIVLAFDDVPIANDGTVPFRNRERITFDHLVSMKKPNETAQIRVLRDGIEYEFTITIQPLQSLVPVHQFDKVPSYFIFAGLVFVPLTQPYLHEYGEDWYNISPRRLCERAMRELPNKSGEQFVILSQVLMDDINAGYERLAELQVKKVNGVEVENLKHLCRLVEECQEESLRFDLDDERVVVLNYQLAKIATSRILKRHKIPSAISSDLIDPQLEPSSETELACSS</sequence>
<evidence type="ECO:0000313" key="7">
    <source>
        <dbReference type="Proteomes" id="UP000631114"/>
    </source>
</evidence>
<comment type="caution">
    <text evidence="6">The sequence shown here is derived from an EMBL/GenBank/DDBJ whole genome shotgun (WGS) entry which is preliminary data.</text>
</comment>
<organism evidence="6 7">
    <name type="scientific">Coptis chinensis</name>
    <dbReference type="NCBI Taxonomy" id="261450"/>
    <lineage>
        <taxon>Eukaryota</taxon>
        <taxon>Viridiplantae</taxon>
        <taxon>Streptophyta</taxon>
        <taxon>Embryophyta</taxon>
        <taxon>Tracheophyta</taxon>
        <taxon>Spermatophyta</taxon>
        <taxon>Magnoliopsida</taxon>
        <taxon>Ranunculales</taxon>
        <taxon>Ranunculaceae</taxon>
        <taxon>Coptidoideae</taxon>
        <taxon>Coptis</taxon>
    </lineage>
</organism>
<dbReference type="InterPro" id="IPR036034">
    <property type="entry name" value="PDZ_sf"/>
</dbReference>
<keyword evidence="3" id="KW-0378">Hydrolase</keyword>
<accession>A0A835GVY5</accession>
<protein>
    <recommendedName>
        <fullName evidence="5">Protease Do-like PDZ domain-containing protein</fullName>
    </recommendedName>
</protein>
<keyword evidence="4" id="KW-0720">Serine protease</keyword>
<dbReference type="InterPro" id="IPR001940">
    <property type="entry name" value="Peptidase_S1C"/>
</dbReference>
<dbReference type="PRINTS" id="PR00834">
    <property type="entry name" value="PROTEASES2C"/>
</dbReference>
<evidence type="ECO:0000313" key="6">
    <source>
        <dbReference type="EMBL" id="KAF9587147.1"/>
    </source>
</evidence>
<dbReference type="OrthoDB" id="4217619at2759"/>
<dbReference type="Pfam" id="PF13365">
    <property type="entry name" value="Trypsin_2"/>
    <property type="match status" value="1"/>
</dbReference>
<keyword evidence="7" id="KW-1185">Reference proteome</keyword>
<dbReference type="InterPro" id="IPR046449">
    <property type="entry name" value="DEGP_PDZ_sf"/>
</dbReference>
<comment type="similarity">
    <text evidence="1">Belongs to the peptidase S1C family.</text>
</comment>
<reference evidence="6 7" key="1">
    <citation type="submission" date="2020-10" db="EMBL/GenBank/DDBJ databases">
        <title>The Coptis chinensis genome and diversification of protoberbering-type alkaloids.</title>
        <authorList>
            <person name="Wang B."/>
            <person name="Shu S."/>
            <person name="Song C."/>
            <person name="Liu Y."/>
        </authorList>
    </citation>
    <scope>NUCLEOTIDE SEQUENCE [LARGE SCALE GENOMIC DNA]</scope>
    <source>
        <strain evidence="6">HL-2020</strain>
        <tissue evidence="6">Leaf</tissue>
    </source>
</reference>
<gene>
    <name evidence="6" type="ORF">IFM89_039630</name>
</gene>
<proteinExistence type="inferred from homology"/>
<dbReference type="PANTHER" id="PTHR45980">
    <property type="match status" value="1"/>
</dbReference>
<dbReference type="SUPFAM" id="SSF50494">
    <property type="entry name" value="Trypsin-like serine proteases"/>
    <property type="match status" value="1"/>
</dbReference>
<evidence type="ECO:0000259" key="5">
    <source>
        <dbReference type="Pfam" id="PF17815"/>
    </source>
</evidence>
<dbReference type="Gene3D" id="2.40.10.10">
    <property type="entry name" value="Trypsin-like serine proteases"/>
    <property type="match status" value="2"/>
</dbReference>
<dbReference type="EMBL" id="JADFTS010000035">
    <property type="protein sequence ID" value="KAF9587147.1"/>
    <property type="molecule type" value="Genomic_DNA"/>
</dbReference>
<evidence type="ECO:0000256" key="1">
    <source>
        <dbReference type="ARBA" id="ARBA00010541"/>
    </source>
</evidence>
<dbReference type="GO" id="GO:0006508">
    <property type="term" value="P:proteolysis"/>
    <property type="evidence" value="ECO:0007669"/>
    <property type="project" value="UniProtKB-KW"/>
</dbReference>
<dbReference type="Pfam" id="PF17815">
    <property type="entry name" value="PDZ_3"/>
    <property type="match status" value="1"/>
</dbReference>
<evidence type="ECO:0000256" key="3">
    <source>
        <dbReference type="ARBA" id="ARBA00022801"/>
    </source>
</evidence>
<dbReference type="AlphaFoldDB" id="A0A835GVY5"/>
<dbReference type="Gene3D" id="2.30.42.10">
    <property type="match status" value="1"/>
</dbReference>
<dbReference type="InterPro" id="IPR041517">
    <property type="entry name" value="DEGP_PDZ"/>
</dbReference>
<dbReference type="GO" id="GO:0004252">
    <property type="term" value="F:serine-type endopeptidase activity"/>
    <property type="evidence" value="ECO:0007669"/>
    <property type="project" value="InterPro"/>
</dbReference>
<name>A0A835GVY5_9MAGN</name>
<dbReference type="InterPro" id="IPR043504">
    <property type="entry name" value="Peptidase_S1_PA_chymotrypsin"/>
</dbReference>
<dbReference type="InterPro" id="IPR009003">
    <property type="entry name" value="Peptidase_S1_PA"/>
</dbReference>
<keyword evidence="2" id="KW-0645">Protease</keyword>
<evidence type="ECO:0000256" key="4">
    <source>
        <dbReference type="ARBA" id="ARBA00022825"/>
    </source>
</evidence>
<dbReference type="Gene3D" id="3.20.190.20">
    <property type="match status" value="1"/>
</dbReference>
<dbReference type="PANTHER" id="PTHR45980:SF9">
    <property type="entry name" value="PROTEASE DO-LIKE 10, MITOCHONDRIAL-RELATED"/>
    <property type="match status" value="1"/>
</dbReference>
<evidence type="ECO:0000256" key="2">
    <source>
        <dbReference type="ARBA" id="ARBA00022670"/>
    </source>
</evidence>